<accession>A0A7M1RQK5</accession>
<reference evidence="1 2" key="1">
    <citation type="submission" date="2020-07" db="EMBL/GenBank/DDBJ databases">
        <title>Taxonomic proposal: Crassvirales, a new order of highly abundant and diverse bacterial viruses.</title>
        <authorList>
            <person name="Shkoporov A.N."/>
            <person name="Stockdale S.R."/>
            <person name="Guerin E."/>
            <person name="Ross R.P."/>
            <person name="Hill C."/>
        </authorList>
    </citation>
    <scope>NUCLEOTIDE SEQUENCE [LARGE SCALE GENOMIC DNA]</scope>
</reference>
<evidence type="ECO:0000313" key="1">
    <source>
        <dbReference type="EMBL" id="QOR56725.1"/>
    </source>
</evidence>
<dbReference type="GeneID" id="65130642"/>
<dbReference type="RefSeq" id="YP_010112177.1">
    <property type="nucleotide sequence ID" value="NC_055889.1"/>
</dbReference>
<dbReference type="Proteomes" id="UP000593713">
    <property type="component" value="Segment"/>
</dbReference>
<dbReference type="EMBL" id="MT774396">
    <property type="protein sequence ID" value="QOR56725.1"/>
    <property type="molecule type" value="Genomic_DNA"/>
</dbReference>
<sequence>MTIEESKMMWKLEVENNKPLYSSFSKEMKRLYNKVDELINEGVITYEDFTNDVIDSITTTIVDNGKSSAEPSRADQVNAMCDMLFKKYEEYKKVEHTGGDREVLADNTELSDETRLCESECTDGTC</sequence>
<name>A0A7M1RQK5_9CAUD</name>
<dbReference type="KEGG" id="vg:65130642"/>
<protein>
    <submittedName>
        <fullName evidence="1">Uncharacterized protein</fullName>
    </submittedName>
</protein>
<proteinExistence type="predicted"/>
<keyword evidence="2" id="KW-1185">Reference proteome</keyword>
<organism evidence="1 2">
    <name type="scientific">uncultured phage cr53_1</name>
    <dbReference type="NCBI Taxonomy" id="2772080"/>
    <lineage>
        <taxon>Viruses</taxon>
        <taxon>Duplodnaviria</taxon>
        <taxon>Heunggongvirae</taxon>
        <taxon>Uroviricota</taxon>
        <taxon>Caudoviricetes</taxon>
        <taxon>Crassvirales</taxon>
        <taxon>Suoliviridae</taxon>
        <taxon>Loutivirinae</taxon>
        <taxon>Blohavirus</taxon>
        <taxon>Blohavirus americanus</taxon>
    </lineage>
</organism>
<evidence type="ECO:0000313" key="2">
    <source>
        <dbReference type="Proteomes" id="UP000593713"/>
    </source>
</evidence>